<gene>
    <name evidence="4" type="primary">dhaA</name>
    <name evidence="3" type="ORF">IHBHHGIJ_03300</name>
    <name evidence="4" type="ORF">KFEGEMFD_03513</name>
</gene>
<dbReference type="PANTHER" id="PTHR42977:SF3">
    <property type="entry name" value="AB HYDROLASE-1 DOMAIN-CONTAINING PROTEIN"/>
    <property type="match status" value="1"/>
</dbReference>
<dbReference type="EMBL" id="CACSIM010000006">
    <property type="protein sequence ID" value="CAA0118635.1"/>
    <property type="molecule type" value="Genomic_DNA"/>
</dbReference>
<evidence type="ECO:0000313" key="3">
    <source>
        <dbReference type="EMBL" id="CAA0111446.1"/>
    </source>
</evidence>
<evidence type="ECO:0000313" key="6">
    <source>
        <dbReference type="Proteomes" id="UP000439591"/>
    </source>
</evidence>
<evidence type="ECO:0000313" key="4">
    <source>
        <dbReference type="EMBL" id="CAA0118635.1"/>
    </source>
</evidence>
<accession>A0A5S9QK56</accession>
<dbReference type="GO" id="GO:0018786">
    <property type="term" value="F:haloalkane dehalogenase activity"/>
    <property type="evidence" value="ECO:0007669"/>
    <property type="project" value="UniProtKB-EC"/>
</dbReference>
<dbReference type="RefSeq" id="WP_159270067.1">
    <property type="nucleotide sequence ID" value="NZ_CACSIK010000003.1"/>
</dbReference>
<evidence type="ECO:0000259" key="2">
    <source>
        <dbReference type="Pfam" id="PF00561"/>
    </source>
</evidence>
<dbReference type="AlphaFoldDB" id="A0A5S9QK56"/>
<name>A0A5S9QK56_9GAMM</name>
<dbReference type="GO" id="GO:0004301">
    <property type="term" value="F:epoxide hydrolase activity"/>
    <property type="evidence" value="ECO:0007669"/>
    <property type="project" value="TreeGrafter"/>
</dbReference>
<organism evidence="4 6">
    <name type="scientific">Zhongshania aliphaticivorans</name>
    <dbReference type="NCBI Taxonomy" id="1470434"/>
    <lineage>
        <taxon>Bacteria</taxon>
        <taxon>Pseudomonadati</taxon>
        <taxon>Pseudomonadota</taxon>
        <taxon>Gammaproteobacteria</taxon>
        <taxon>Cellvibrionales</taxon>
        <taxon>Spongiibacteraceae</taxon>
        <taxon>Zhongshania</taxon>
    </lineage>
</organism>
<evidence type="ECO:0000256" key="1">
    <source>
        <dbReference type="ARBA" id="ARBA00022801"/>
    </source>
</evidence>
<dbReference type="Proteomes" id="UP000439591">
    <property type="component" value="Unassembled WGS sequence"/>
</dbReference>
<proteinExistence type="predicted"/>
<dbReference type="EMBL" id="CACSIK010000003">
    <property type="protein sequence ID" value="CAA0111446.1"/>
    <property type="molecule type" value="Genomic_DNA"/>
</dbReference>
<dbReference type="OrthoDB" id="9773293at2"/>
<dbReference type="Proteomes" id="UP000435877">
    <property type="component" value="Unassembled WGS sequence"/>
</dbReference>
<dbReference type="EC" id="3.8.1.5" evidence="4"/>
<dbReference type="Gene3D" id="3.40.50.1820">
    <property type="entry name" value="alpha/beta hydrolase"/>
    <property type="match status" value="1"/>
</dbReference>
<feature type="domain" description="AB hydrolase-1" evidence="2">
    <location>
        <begin position="52"/>
        <end position="159"/>
    </location>
</feature>
<protein>
    <submittedName>
        <fullName evidence="4">Haloalkane dehalogenase</fullName>
        <ecNumber evidence="4">3.8.1.5</ecNumber>
    </submittedName>
</protein>
<keyword evidence="1 4" id="KW-0378">Hydrolase</keyword>
<keyword evidence="5" id="KW-1185">Reference proteome</keyword>
<dbReference type="InterPro" id="IPR000073">
    <property type="entry name" value="AB_hydrolase_1"/>
</dbReference>
<sequence length="352" mass="39498">MLISTNTPLKNPPKDYSPTGCEHWYVLKDGYDAGKTMFYYDFTIGDGEPAATLLMVHGNPESSYTYRHIRDYLTGADINLRIIAMDHIGFGLSDQADFEMIDMHHAANLIQLVRELQLEDVTLLVHDWGGPIGIGALLQDHWRVKNLVVLNTTVFPMPEEGLTYKNFPITWLPWCRVPKLVPNRLWGGVAGYVVSHAKPQSNFKFVAGVLTKTAQFGLGAIPKGSPDYVWSESLRSVANAKSSKRNVQNAEVWGHGYSYQDKKHGRQDNHDFCQFIQTEIVKHWGVDGRNISACGVFGQWDACGKDEVIMQWQQALPSMKERTLKFPESGHFVEESNGDDIAEAVLSLLAEA</sequence>
<dbReference type="InterPro" id="IPR029058">
    <property type="entry name" value="AB_hydrolase_fold"/>
</dbReference>
<reference evidence="5 6" key="1">
    <citation type="submission" date="2019-11" db="EMBL/GenBank/DDBJ databases">
        <authorList>
            <person name="Holert J."/>
        </authorList>
    </citation>
    <scope>NUCLEOTIDE SEQUENCE [LARGE SCALE GENOMIC DNA]</scope>
    <source>
        <strain evidence="4">BC3_2A</strain>
        <strain evidence="3">SB11_1A</strain>
    </source>
</reference>
<dbReference type="InterPro" id="IPR051340">
    <property type="entry name" value="Haloalkane_dehalogenase"/>
</dbReference>
<dbReference type="SUPFAM" id="SSF53474">
    <property type="entry name" value="alpha/beta-Hydrolases"/>
    <property type="match status" value="1"/>
</dbReference>
<dbReference type="Pfam" id="PF00561">
    <property type="entry name" value="Abhydrolase_1"/>
    <property type="match status" value="1"/>
</dbReference>
<dbReference type="PANTHER" id="PTHR42977">
    <property type="entry name" value="HYDROLASE-RELATED"/>
    <property type="match status" value="1"/>
</dbReference>
<evidence type="ECO:0000313" key="5">
    <source>
        <dbReference type="Proteomes" id="UP000435877"/>
    </source>
</evidence>